<name>R7RS88_9CLOT</name>
<comment type="caution">
    <text evidence="3">The sequence shown here is derived from an EMBL/GenBank/DDBJ whole genome shotgun (WGS) entry which is preliminary data.</text>
</comment>
<reference evidence="3" key="1">
    <citation type="submission" date="2013-03" db="EMBL/GenBank/DDBJ databases">
        <title>Draft genome sequence of the hydrogen-ethanol-producing anaerobic alkalithermophilic Caloramator celere.</title>
        <authorList>
            <person name="Ciranna A."/>
            <person name="Larjo A."/>
            <person name="Kivisto A."/>
            <person name="Santala V."/>
            <person name="Roos C."/>
            <person name="Karp M."/>
        </authorList>
    </citation>
    <scope>NUCLEOTIDE SEQUENCE [LARGE SCALE GENOMIC DNA]</scope>
    <source>
        <strain evidence="3">DSM 8682</strain>
    </source>
</reference>
<evidence type="ECO:0000313" key="3">
    <source>
        <dbReference type="EMBL" id="CDF59027.1"/>
    </source>
</evidence>
<evidence type="ECO:0000256" key="1">
    <source>
        <dbReference type="SAM" id="MobiDB-lite"/>
    </source>
</evidence>
<dbReference type="eggNOG" id="COG1388">
    <property type="taxonomic scope" value="Bacteria"/>
</dbReference>
<dbReference type="Proteomes" id="UP000014923">
    <property type="component" value="Unassembled WGS sequence"/>
</dbReference>
<evidence type="ECO:0000256" key="2">
    <source>
        <dbReference type="SAM" id="SignalP"/>
    </source>
</evidence>
<dbReference type="HOGENOM" id="CLU_087536_0_0_9"/>
<dbReference type="AlphaFoldDB" id="R7RS88"/>
<proteinExistence type="predicted"/>
<dbReference type="EMBL" id="CAVN010000111">
    <property type="protein sequence ID" value="CDF59027.1"/>
    <property type="molecule type" value="Genomic_DNA"/>
</dbReference>
<feature type="chain" id="PRO_5038703758" evidence="2">
    <location>
        <begin position="22"/>
        <end position="249"/>
    </location>
</feature>
<protein>
    <submittedName>
        <fullName evidence="3">Peptidoglycan-binding LysM</fullName>
    </submittedName>
</protein>
<feature type="signal peptide" evidence="2">
    <location>
        <begin position="1"/>
        <end position="21"/>
    </location>
</feature>
<accession>R7RS88</accession>
<keyword evidence="2" id="KW-0732">Signal</keyword>
<sequence length="249" mass="27670">MKKKMVEALGVVLGISLSLNAISLAENNVTSLEHIKSSYTYNSKVYVKAEDEVTKQESLDFTLNKNSTHLTPKNTLKQTSAKRTINNSNYKKSNRYGELLDWWKSARYIFKIGTVAEVTDLYTGKTFRVKRTMGTNHADCEALTINDTKIMMSIWGGYSWDTRPVIVKVNGRKIAASMSFMPHAGIDSKPAFAVVSSRSGGYGRGENLDVIKGNAMNGHIDIHFFNSTTHKTGKKNPEHQKSVLKAAGK</sequence>
<feature type="region of interest" description="Disordered" evidence="1">
    <location>
        <begin position="227"/>
        <end position="249"/>
    </location>
</feature>
<keyword evidence="4" id="KW-1185">Reference proteome</keyword>
<evidence type="ECO:0000313" key="4">
    <source>
        <dbReference type="Proteomes" id="UP000014923"/>
    </source>
</evidence>
<gene>
    <name evidence="3" type="ORF">TCEL_02095</name>
</gene>
<dbReference type="RefSeq" id="WP_018664241.1">
    <property type="nucleotide sequence ID" value="NZ_HF952022.1"/>
</dbReference>
<dbReference type="OrthoDB" id="529831at2"/>
<organism evidence="3 4">
    <name type="scientific">Thermobrachium celere DSM 8682</name>
    <dbReference type="NCBI Taxonomy" id="941824"/>
    <lineage>
        <taxon>Bacteria</taxon>
        <taxon>Bacillati</taxon>
        <taxon>Bacillota</taxon>
        <taxon>Clostridia</taxon>
        <taxon>Eubacteriales</taxon>
        <taxon>Clostridiaceae</taxon>
        <taxon>Thermobrachium</taxon>
    </lineage>
</organism>